<feature type="region of interest" description="Disordered" evidence="1">
    <location>
        <begin position="167"/>
        <end position="186"/>
    </location>
</feature>
<dbReference type="PANTHER" id="PTHR35543:SF1">
    <property type="entry name" value="INTRAFLAGELLAR TRANSPORT-ASSOCIATED PROTEIN"/>
    <property type="match status" value="1"/>
</dbReference>
<dbReference type="RefSeq" id="XP_039767365.1">
    <property type="nucleotide sequence ID" value="XM_039911431.1"/>
</dbReference>
<keyword evidence="3" id="KW-1185">Reference proteome</keyword>
<dbReference type="AlphaFoldDB" id="F6S5G8"/>
<sequence length="232" mass="26162">MTEDHLIESVLGQFINCHEQTYEEFLGTFSHLLKEDAEAKSRGSRPHSSENKLSSIKFVNKQDLNDQCIRSKDSSPHSDSHCSEEEQVVMDEGQRVGSSVQGVPDGNRRVKVDNYLDLEDFDTDEEDGSEMSTEPQLLPGEVEQDIISVPGFVPSSHRHPLLDVKTRPTVRQSNKQMEELPGDEVQPFSLDEQFDYDNVMLTPKITTAEMEAITALSKQKKVVTDVVRNPND</sequence>
<dbReference type="RefSeq" id="XP_039767364.1">
    <property type="nucleotide sequence ID" value="XM_039911430.1"/>
</dbReference>
<dbReference type="OrthoDB" id="10057631at2759"/>
<dbReference type="GO" id="GO:0007340">
    <property type="term" value="P:acrosome reaction"/>
    <property type="evidence" value="ECO:0000318"/>
    <property type="project" value="GO_Central"/>
</dbReference>
<dbReference type="PANTHER" id="PTHR35543">
    <property type="entry name" value="PROTEIN C11ORF74"/>
    <property type="match status" value="1"/>
</dbReference>
<dbReference type="GO" id="GO:0097731">
    <property type="term" value="C:9+0 non-motile cilium"/>
    <property type="evidence" value="ECO:0000318"/>
    <property type="project" value="GO_Central"/>
</dbReference>
<dbReference type="eggNOG" id="ENOG502S1X7">
    <property type="taxonomic scope" value="Eukaryota"/>
</dbReference>
<dbReference type="InParanoid" id="F6S5G8"/>
<dbReference type="CTD" id="119710"/>
<dbReference type="Proteomes" id="UP000002279">
    <property type="component" value="Chromosome 3"/>
</dbReference>
<dbReference type="GO" id="GO:0005829">
    <property type="term" value="C:cytosol"/>
    <property type="evidence" value="ECO:0000318"/>
    <property type="project" value="GO_Central"/>
</dbReference>
<dbReference type="GeneID" id="100077135"/>
<evidence type="ECO:0000313" key="3">
    <source>
        <dbReference type="Proteomes" id="UP000002279"/>
    </source>
</evidence>
<evidence type="ECO:0000256" key="1">
    <source>
        <dbReference type="SAM" id="MobiDB-lite"/>
    </source>
</evidence>
<dbReference type="Ensembl" id="ENSOANT00000018665.4">
    <property type="protein sequence ID" value="ENSOANP00000018662.3"/>
    <property type="gene ID" value="ENSOANG00000011773.4"/>
</dbReference>
<dbReference type="GO" id="GO:0007283">
    <property type="term" value="P:spermatogenesis"/>
    <property type="evidence" value="ECO:0000318"/>
    <property type="project" value="GO_Central"/>
</dbReference>
<dbReference type="STRING" id="9258.ENSOANP00000018662"/>
<reference evidence="2" key="3">
    <citation type="submission" date="2025-09" db="UniProtKB">
        <authorList>
            <consortium name="Ensembl"/>
        </authorList>
    </citation>
    <scope>IDENTIFICATION</scope>
    <source>
        <strain evidence="2">Glennie</strain>
    </source>
</reference>
<dbReference type="FunCoup" id="F6S5G8">
    <property type="interactions" value="77"/>
</dbReference>
<gene>
    <name evidence="2" type="primary">IFTAP</name>
</gene>
<dbReference type="HOGENOM" id="CLU_077972_0_0_1"/>
<proteinExistence type="predicted"/>
<dbReference type="RefSeq" id="XP_039767363.1">
    <property type="nucleotide sequence ID" value="XM_039911429.1"/>
</dbReference>
<organism evidence="2 3">
    <name type="scientific">Ornithorhynchus anatinus</name>
    <name type="common">Duckbill platypus</name>
    <dbReference type="NCBI Taxonomy" id="9258"/>
    <lineage>
        <taxon>Eukaryota</taxon>
        <taxon>Metazoa</taxon>
        <taxon>Chordata</taxon>
        <taxon>Craniata</taxon>
        <taxon>Vertebrata</taxon>
        <taxon>Euteleostomi</taxon>
        <taxon>Mammalia</taxon>
        <taxon>Monotremata</taxon>
        <taxon>Ornithorhynchidae</taxon>
        <taxon>Ornithorhynchus</taxon>
    </lineage>
</organism>
<name>F6S5G8_ORNAN</name>
<feature type="compositionally biased region" description="Basic and acidic residues" evidence="1">
    <location>
        <begin position="69"/>
        <end position="84"/>
    </location>
</feature>
<reference evidence="2 3" key="1">
    <citation type="journal article" date="2008" name="Nature">
        <title>Genome analysis of the platypus reveals unique signatures of evolution.</title>
        <authorList>
            <person name="Warren W.C."/>
            <person name="Hillier L.W."/>
            <person name="Marshall Graves J.A."/>
            <person name="Birney E."/>
            <person name="Ponting C.P."/>
            <person name="Grutzner F."/>
            <person name="Belov K."/>
            <person name="Miller W."/>
            <person name="Clarke L."/>
            <person name="Chinwalla A.T."/>
            <person name="Yang S.P."/>
            <person name="Heger A."/>
            <person name="Locke D.P."/>
            <person name="Miethke P."/>
            <person name="Waters P.D."/>
            <person name="Veyrunes F."/>
            <person name="Fulton L."/>
            <person name="Fulton B."/>
            <person name="Graves T."/>
            <person name="Wallis J."/>
            <person name="Puente X.S."/>
            <person name="Lopez-Otin C."/>
            <person name="Ordonez G.R."/>
            <person name="Eichler E.E."/>
            <person name="Chen L."/>
            <person name="Cheng Z."/>
            <person name="Deakin J.E."/>
            <person name="Alsop A."/>
            <person name="Thompson K."/>
            <person name="Kirby P."/>
            <person name="Papenfuss A.T."/>
            <person name="Wakefield M.J."/>
            <person name="Olender T."/>
            <person name="Lancet D."/>
            <person name="Huttley G.A."/>
            <person name="Smit A.F."/>
            <person name="Pask A."/>
            <person name="Temple-Smith P."/>
            <person name="Batzer M.A."/>
            <person name="Walker J.A."/>
            <person name="Konkel M.K."/>
            <person name="Harris R.S."/>
            <person name="Whittington C.M."/>
            <person name="Wong E.S."/>
            <person name="Gemmell N.J."/>
            <person name="Buschiazzo E."/>
            <person name="Vargas Jentzsch I.M."/>
            <person name="Merkel A."/>
            <person name="Schmitz J."/>
            <person name="Zemann A."/>
            <person name="Churakov G."/>
            <person name="Kriegs J.O."/>
            <person name="Brosius J."/>
            <person name="Murchison E.P."/>
            <person name="Sachidanandam R."/>
            <person name="Smith C."/>
            <person name="Hannon G.J."/>
            <person name="Tsend-Ayush E."/>
            <person name="McMillan D."/>
            <person name="Attenborough R."/>
            <person name="Rens W."/>
            <person name="Ferguson-Smith M."/>
            <person name="Lefevre C.M."/>
            <person name="Sharp J.A."/>
            <person name="Nicholas K.R."/>
            <person name="Ray D.A."/>
            <person name="Kube M."/>
            <person name="Reinhardt R."/>
            <person name="Pringle T.H."/>
            <person name="Taylor J."/>
            <person name="Jones R.C."/>
            <person name="Nixon B."/>
            <person name="Dacheux J.L."/>
            <person name="Niwa H."/>
            <person name="Sekita Y."/>
            <person name="Huang X."/>
            <person name="Stark A."/>
            <person name="Kheradpour P."/>
            <person name="Kellis M."/>
            <person name="Flicek P."/>
            <person name="Chen Y."/>
            <person name="Webber C."/>
            <person name="Hardison R."/>
            <person name="Nelson J."/>
            <person name="Hallsworth-Pepin K."/>
            <person name="Delehaunty K."/>
            <person name="Markovic C."/>
            <person name="Minx P."/>
            <person name="Feng Y."/>
            <person name="Kremitzki C."/>
            <person name="Mitreva M."/>
            <person name="Glasscock J."/>
            <person name="Wylie T."/>
            <person name="Wohldmann P."/>
            <person name="Thiru P."/>
            <person name="Nhan M.N."/>
            <person name="Pohl C.S."/>
            <person name="Smith S.M."/>
            <person name="Hou S."/>
            <person name="Nefedov M."/>
            <person name="de Jong P.J."/>
            <person name="Renfree M.B."/>
            <person name="Mardis E.R."/>
            <person name="Wilson R.K."/>
        </authorList>
    </citation>
    <scope>NUCLEOTIDE SEQUENCE [LARGE SCALE GENOMIC DNA]</scope>
    <source>
        <strain evidence="2 3">Glennie</strain>
    </source>
</reference>
<dbReference type="InterPro" id="IPR040028">
    <property type="entry name" value="IFTAP"/>
</dbReference>
<reference evidence="2" key="2">
    <citation type="submission" date="2025-08" db="UniProtKB">
        <authorList>
            <consortium name="Ensembl"/>
        </authorList>
    </citation>
    <scope>IDENTIFICATION</scope>
    <source>
        <strain evidence="2">Glennie</strain>
    </source>
</reference>
<dbReference type="RefSeq" id="XP_028916704.1">
    <property type="nucleotide sequence ID" value="XM_029060871.2"/>
</dbReference>
<dbReference type="GO" id="GO:0120160">
    <property type="term" value="F:intraciliary transport particle A binding"/>
    <property type="evidence" value="ECO:0000318"/>
    <property type="project" value="GO_Central"/>
</dbReference>
<evidence type="ECO:0000313" key="2">
    <source>
        <dbReference type="Ensembl" id="ENSOANP00000018662.3"/>
    </source>
</evidence>
<dbReference type="Bgee" id="ENSOANG00000011773">
    <property type="expression patterns" value="Expressed in fibroblast and 8 other cell types or tissues"/>
</dbReference>
<dbReference type="Pfam" id="PF17722">
    <property type="entry name" value="IFTAP"/>
    <property type="match status" value="1"/>
</dbReference>
<feature type="region of interest" description="Disordered" evidence="1">
    <location>
        <begin position="65"/>
        <end position="107"/>
    </location>
</feature>
<dbReference type="GeneTree" id="ENSGT00390000013149"/>
<dbReference type="OMA" id="KFINCHE"/>
<accession>F6S5G8</accession>
<protein>
    <submittedName>
        <fullName evidence="2">Intraflagellar transport associated protein</fullName>
    </submittedName>
</protein>
<dbReference type="KEGG" id="oaa:100077135"/>